<dbReference type="InterPro" id="IPR001134">
    <property type="entry name" value="Netrin_domain"/>
</dbReference>
<proteinExistence type="predicted"/>
<dbReference type="Pfam" id="PF00090">
    <property type="entry name" value="TSP_1"/>
    <property type="match status" value="1"/>
</dbReference>
<dbReference type="PANTHER" id="PTHR13723">
    <property type="entry name" value="ADAMTS A DISINTEGRIN AND METALLOPROTEASE WITH THROMBOSPONDIN MOTIFS PROTEASE"/>
    <property type="match status" value="1"/>
</dbReference>
<dbReference type="SMART" id="SM00209">
    <property type="entry name" value="TSP1"/>
    <property type="match status" value="1"/>
</dbReference>
<protein>
    <recommendedName>
        <fullName evidence="6">NTR domain-containing protein</fullName>
    </recommendedName>
</protein>
<dbReference type="GO" id="GO:0030198">
    <property type="term" value="P:extracellular matrix organization"/>
    <property type="evidence" value="ECO:0007669"/>
    <property type="project" value="InterPro"/>
</dbReference>
<dbReference type="InterPro" id="IPR018933">
    <property type="entry name" value="Netrin_module_non-TIMP"/>
</dbReference>
<dbReference type="Pfam" id="PF19236">
    <property type="entry name" value="ADAMTS_CR_3"/>
    <property type="match status" value="1"/>
</dbReference>
<dbReference type="InterPro" id="IPR010294">
    <property type="entry name" value="ADAMTS_spacer1"/>
</dbReference>
<evidence type="ECO:0000256" key="4">
    <source>
        <dbReference type="PIRSR" id="PIRSR613273-3"/>
    </source>
</evidence>
<dbReference type="GO" id="GO:0005576">
    <property type="term" value="C:extracellular region"/>
    <property type="evidence" value="ECO:0007669"/>
    <property type="project" value="UniProtKB-SubCell"/>
</dbReference>
<dbReference type="AlphaFoldDB" id="A0AAV2KFS3"/>
<dbReference type="Gene3D" id="2.60.120.830">
    <property type="match status" value="1"/>
</dbReference>
<evidence type="ECO:0000256" key="2">
    <source>
        <dbReference type="ARBA" id="ARBA00022525"/>
    </source>
</evidence>
<dbReference type="GO" id="GO:0031012">
    <property type="term" value="C:extracellular matrix"/>
    <property type="evidence" value="ECO:0007669"/>
    <property type="project" value="TreeGrafter"/>
</dbReference>
<dbReference type="Proteomes" id="UP001497482">
    <property type="component" value="Chromosome 17"/>
</dbReference>
<evidence type="ECO:0000313" key="8">
    <source>
        <dbReference type="Proteomes" id="UP001497482"/>
    </source>
</evidence>
<reference evidence="7 8" key="1">
    <citation type="submission" date="2024-04" db="EMBL/GenBank/DDBJ databases">
        <authorList>
            <person name="Waldvogel A.-M."/>
            <person name="Schoenle A."/>
        </authorList>
    </citation>
    <scope>NUCLEOTIDE SEQUENCE [LARGE SCALE GENOMIC DNA]</scope>
</reference>
<dbReference type="PRINTS" id="PR01857">
    <property type="entry name" value="ADAMTSFAMILY"/>
</dbReference>
<feature type="compositionally biased region" description="Acidic residues" evidence="5">
    <location>
        <begin position="90"/>
        <end position="101"/>
    </location>
</feature>
<dbReference type="PROSITE" id="PS50189">
    <property type="entry name" value="NTR"/>
    <property type="match status" value="1"/>
</dbReference>
<dbReference type="PANTHER" id="PTHR13723:SF310">
    <property type="entry name" value="ADAMTS-LIKE 5"/>
    <property type="match status" value="1"/>
</dbReference>
<dbReference type="InterPro" id="IPR008993">
    <property type="entry name" value="TIMP-like_OB-fold"/>
</dbReference>
<name>A0AAV2KFS3_KNICA</name>
<dbReference type="SMART" id="SM00643">
    <property type="entry name" value="C345C"/>
    <property type="match status" value="1"/>
</dbReference>
<dbReference type="Gene3D" id="2.20.100.10">
    <property type="entry name" value="Thrombospondin type-1 (TSP1) repeat"/>
    <property type="match status" value="1"/>
</dbReference>
<dbReference type="GO" id="GO:0006508">
    <property type="term" value="P:proteolysis"/>
    <property type="evidence" value="ECO:0007669"/>
    <property type="project" value="TreeGrafter"/>
</dbReference>
<feature type="compositionally biased region" description="Low complexity" evidence="5">
    <location>
        <begin position="11"/>
        <end position="22"/>
    </location>
</feature>
<dbReference type="Pfam" id="PF01759">
    <property type="entry name" value="NTR"/>
    <property type="match status" value="1"/>
</dbReference>
<accession>A0AAV2KFS3</accession>
<feature type="domain" description="NTR" evidence="6">
    <location>
        <begin position="616"/>
        <end position="734"/>
    </location>
</feature>
<dbReference type="InterPro" id="IPR045371">
    <property type="entry name" value="ADAMTS_CR_3"/>
</dbReference>
<gene>
    <name evidence="7" type="ORF">KC01_LOCUS16781</name>
</gene>
<dbReference type="GO" id="GO:0004222">
    <property type="term" value="F:metalloendopeptidase activity"/>
    <property type="evidence" value="ECO:0007669"/>
    <property type="project" value="TreeGrafter"/>
</dbReference>
<feature type="compositionally biased region" description="Basic and acidic residues" evidence="5">
    <location>
        <begin position="1"/>
        <end position="10"/>
    </location>
</feature>
<evidence type="ECO:0000313" key="7">
    <source>
        <dbReference type="EMBL" id="CAL1586789.1"/>
    </source>
</evidence>
<dbReference type="InterPro" id="IPR036383">
    <property type="entry name" value="TSP1_rpt_sf"/>
</dbReference>
<feature type="compositionally biased region" description="Low complexity" evidence="5">
    <location>
        <begin position="69"/>
        <end position="84"/>
    </location>
</feature>
<feature type="disulfide bond" evidence="4">
    <location>
        <begin position="265"/>
        <end position="300"/>
    </location>
</feature>
<dbReference type="Gene3D" id="2.40.50.120">
    <property type="match status" value="1"/>
</dbReference>
<keyword evidence="8" id="KW-1185">Reference proteome</keyword>
<keyword evidence="3 4" id="KW-1015">Disulfide bond</keyword>
<comment type="subcellular location">
    <subcellularLocation>
        <location evidence="1">Secreted</location>
    </subcellularLocation>
</comment>
<dbReference type="SUPFAM" id="SSF82895">
    <property type="entry name" value="TSP-1 type 1 repeat"/>
    <property type="match status" value="1"/>
</dbReference>
<dbReference type="InterPro" id="IPR000884">
    <property type="entry name" value="TSP1_rpt"/>
</dbReference>
<evidence type="ECO:0000256" key="1">
    <source>
        <dbReference type="ARBA" id="ARBA00004613"/>
    </source>
</evidence>
<feature type="disulfide bond" evidence="4">
    <location>
        <begin position="280"/>
        <end position="290"/>
    </location>
</feature>
<dbReference type="Pfam" id="PF05986">
    <property type="entry name" value="ADAMTS_spacer1"/>
    <property type="match status" value="1"/>
</dbReference>
<dbReference type="InterPro" id="IPR013273">
    <property type="entry name" value="ADAMTS/ADAMTS-like"/>
</dbReference>
<sequence>MERLQRELCELQRQQSLFLSQRSIRKSSEEEEAPGKGSGEIPGPGDPREAPDEAPLEALRPGEVPVETPLELPGEAPVEAPGPGQASEEAQGEDPGPEEVPVEAPPESPGEAPVEAPGPGQASEEAQGEDPGPIEAIGESPLEAEESLDHTIDEEEANVSCATRRQVAPGVWGPGACVGARCACGPLQTLEHEVSNSTLRESGRHTEMRVRKRRMTLDLSLVLTLTSVVLTSPVSSGRTGSAALQHWSRPGSLNEWGAWGVWSVCSRSCGGGASVRVRTCVTRSLVARPCSGDSRQYKLCNTKPCPLTALDFRELQCQAFNHRPLLSGSSFTWMPFHSGSSLCELSCLAVGHKFYLNFGKVLDGTSCGNDPGSKCVNGRCLAAGCDLVLGSGLSEDACLVCGGRNQTCVHHQQEHKPTVLGYSEVAQIPAGATNLRVTDNSSNYIVLQNSKSESVINGDWSINDPGQYKAAGSTALYERSQQSESLHLRGPTTEDLHLLVLSTDVGSSISVEYWLPPEQHFLFHGPKSPLGHAPRTISISVETSGPGSRTETLGNTLHATEKPASVSTAKTTRAVTALRPQRRVNRLSKHQTSPLRLKTWPEPDLNLDQVLDHKRCMPCPSVRGRRQRRLQFCSKDFVVRALVRSVRLLGSETRFEVQILESYRNRFPLLPREFVWAQDQCCPLLVTGRQYILMIRLHVNHENTLNRLLVEPSSYCTLYRPKEDAQLRRLQSTCGNRD</sequence>
<evidence type="ECO:0000259" key="6">
    <source>
        <dbReference type="PROSITE" id="PS50189"/>
    </source>
</evidence>
<keyword evidence="2" id="KW-0964">Secreted</keyword>
<dbReference type="PROSITE" id="PS50092">
    <property type="entry name" value="TSP1"/>
    <property type="match status" value="1"/>
</dbReference>
<evidence type="ECO:0000256" key="3">
    <source>
        <dbReference type="ARBA" id="ARBA00023157"/>
    </source>
</evidence>
<dbReference type="FunFam" id="2.20.100.10:FF:000001">
    <property type="entry name" value="semaphorin-5A isoform X1"/>
    <property type="match status" value="1"/>
</dbReference>
<dbReference type="InterPro" id="IPR050439">
    <property type="entry name" value="ADAMTS_ADAMTS-like"/>
</dbReference>
<feature type="region of interest" description="Disordered" evidence="5">
    <location>
        <begin position="1"/>
        <end position="137"/>
    </location>
</feature>
<feature type="disulfide bond" evidence="4">
    <location>
        <begin position="269"/>
        <end position="305"/>
    </location>
</feature>
<organism evidence="7 8">
    <name type="scientific">Knipowitschia caucasica</name>
    <name type="common">Caucasian dwarf goby</name>
    <name type="synonym">Pomatoschistus caucasicus</name>
    <dbReference type="NCBI Taxonomy" id="637954"/>
    <lineage>
        <taxon>Eukaryota</taxon>
        <taxon>Metazoa</taxon>
        <taxon>Chordata</taxon>
        <taxon>Craniata</taxon>
        <taxon>Vertebrata</taxon>
        <taxon>Euteleostomi</taxon>
        <taxon>Actinopterygii</taxon>
        <taxon>Neopterygii</taxon>
        <taxon>Teleostei</taxon>
        <taxon>Neoteleostei</taxon>
        <taxon>Acanthomorphata</taxon>
        <taxon>Gobiaria</taxon>
        <taxon>Gobiiformes</taxon>
        <taxon>Gobioidei</taxon>
        <taxon>Gobiidae</taxon>
        <taxon>Gobiinae</taxon>
        <taxon>Knipowitschia</taxon>
    </lineage>
</organism>
<evidence type="ECO:0000256" key="5">
    <source>
        <dbReference type="SAM" id="MobiDB-lite"/>
    </source>
</evidence>
<dbReference type="SUPFAM" id="SSF50242">
    <property type="entry name" value="TIMP-like"/>
    <property type="match status" value="1"/>
</dbReference>
<feature type="compositionally biased region" description="Low complexity" evidence="5">
    <location>
        <begin position="109"/>
        <end position="120"/>
    </location>
</feature>
<dbReference type="EMBL" id="OZ035839">
    <property type="protein sequence ID" value="CAL1586789.1"/>
    <property type="molecule type" value="Genomic_DNA"/>
</dbReference>